<gene>
    <name evidence="12" type="primary">TSSC4</name>
</gene>
<evidence type="ECO:0000256" key="4">
    <source>
        <dbReference type="ARBA" id="ARBA00022490"/>
    </source>
</evidence>
<evidence type="ECO:0000256" key="9">
    <source>
        <dbReference type="ARBA" id="ARBA00035304"/>
    </source>
</evidence>
<comment type="function">
    <text evidence="10">Protein associated with the U5 snRNP, during its maturation and its post-splicing recycling and which is required for spliceosomal tri-snRNP complex assembly in the nucleus. Has a molecular sequestering activity and transiently hinders SNRNP200 binding sites for constitutive splicing factors that intervene later during the assembly of the spliceosome and splicing. Together with its molecular sequestering activity, may also function as a molecular adapter and placeholder, coordinating the assembly of the U5 snRNP and its association with the U4/U6 di-snRNP.</text>
</comment>
<feature type="compositionally biased region" description="Polar residues" evidence="11">
    <location>
        <begin position="91"/>
        <end position="109"/>
    </location>
</feature>
<protein>
    <recommendedName>
        <fullName evidence="9">U5 small nuclear ribonucleoprotein TSSC4</fullName>
    </recommendedName>
</protein>
<keyword evidence="8" id="KW-0539">Nucleus</keyword>
<dbReference type="GO" id="GO:0005737">
    <property type="term" value="C:cytoplasm"/>
    <property type="evidence" value="ECO:0007669"/>
    <property type="project" value="UniProtKB-SubCell"/>
</dbReference>
<dbReference type="InterPro" id="IPR029338">
    <property type="entry name" value="TSSC4"/>
</dbReference>
<feature type="region of interest" description="Disordered" evidence="11">
    <location>
        <begin position="1"/>
        <end position="59"/>
    </location>
</feature>
<name>A0A1A7YUW9_9TELE</name>
<evidence type="ECO:0000313" key="12">
    <source>
        <dbReference type="EMBL" id="SBP33973.1"/>
    </source>
</evidence>
<dbReference type="EMBL" id="HADX01011741">
    <property type="protein sequence ID" value="SBP33973.1"/>
    <property type="molecule type" value="Transcribed_RNA"/>
</dbReference>
<dbReference type="AlphaFoldDB" id="A0A1A7YUW9"/>
<accession>A0A1A7YUW9</accession>
<evidence type="ECO:0000256" key="2">
    <source>
        <dbReference type="ARBA" id="ARBA00004496"/>
    </source>
</evidence>
<reference evidence="12" key="2">
    <citation type="submission" date="2016-06" db="EMBL/GenBank/DDBJ databases">
        <title>The genome of a short-lived fish provides insights into sex chromosome evolution and the genetic control of aging.</title>
        <authorList>
            <person name="Reichwald K."/>
            <person name="Felder M."/>
            <person name="Petzold A."/>
            <person name="Koch P."/>
            <person name="Groth M."/>
            <person name="Platzer M."/>
        </authorList>
    </citation>
    <scope>NUCLEOTIDE SEQUENCE</scope>
    <source>
        <tissue evidence="12">Brain</tissue>
    </source>
</reference>
<dbReference type="GO" id="GO:0008380">
    <property type="term" value="P:RNA splicing"/>
    <property type="evidence" value="ECO:0007669"/>
    <property type="project" value="UniProtKB-KW"/>
</dbReference>
<sequence length="275" mass="30992">MSDQERVGDNGGMFKSNDVLELSASDESEVEKAPSRAPFDPDDDDDDGEVEVEASGLAPTVTFTLTGGNSAFSYRSRSIFDCLDTVDRKTVSSLNQESATNSRKTTSPMITCPTPPKKRGVPDYVAHPERWTHYSLEDVTESSDQENRRTAHQFLSSLRQQTNPNPPCDIQKRMIFSRPNRPAKDHINVQQGKETGLQLSHLAEEEEEDEGKRREETRGQIILENEQKEDEEEVVGGGVEPAEEKMMDESNLGFTSFRKTKTKNYRRSSEHDDDE</sequence>
<keyword evidence="6" id="KW-0747">Spliceosome</keyword>
<evidence type="ECO:0000256" key="6">
    <source>
        <dbReference type="ARBA" id="ARBA00022728"/>
    </source>
</evidence>
<dbReference type="PANTHER" id="PTHR13445:SF3">
    <property type="entry name" value="U5 SMALL NUCLEAR RIBONUCLEOPROTEIN TSSC4"/>
    <property type="match status" value="1"/>
</dbReference>
<evidence type="ECO:0000256" key="10">
    <source>
        <dbReference type="ARBA" id="ARBA00045970"/>
    </source>
</evidence>
<reference evidence="12" key="1">
    <citation type="submission" date="2016-05" db="EMBL/GenBank/DDBJ databases">
        <authorList>
            <person name="Lavstsen T."/>
            <person name="Jespersen J.S."/>
        </authorList>
    </citation>
    <scope>NUCLEOTIDE SEQUENCE</scope>
    <source>
        <tissue evidence="12">Brain</tissue>
    </source>
</reference>
<organism evidence="12">
    <name type="scientific">Iconisemion striatum</name>
    <dbReference type="NCBI Taxonomy" id="60296"/>
    <lineage>
        <taxon>Eukaryota</taxon>
        <taxon>Metazoa</taxon>
        <taxon>Chordata</taxon>
        <taxon>Craniata</taxon>
        <taxon>Vertebrata</taxon>
        <taxon>Euteleostomi</taxon>
        <taxon>Actinopterygii</taxon>
        <taxon>Neopterygii</taxon>
        <taxon>Teleostei</taxon>
        <taxon>Neoteleostei</taxon>
        <taxon>Acanthomorphata</taxon>
        <taxon>Ovalentaria</taxon>
        <taxon>Atherinomorphae</taxon>
        <taxon>Cyprinodontiformes</taxon>
        <taxon>Nothobranchiidae</taxon>
        <taxon>Iconisemion</taxon>
    </lineage>
</organism>
<feature type="compositionally biased region" description="Acidic residues" evidence="11">
    <location>
        <begin position="40"/>
        <end position="52"/>
    </location>
</feature>
<evidence type="ECO:0000256" key="11">
    <source>
        <dbReference type="SAM" id="MobiDB-lite"/>
    </source>
</evidence>
<comment type="subcellular location">
    <subcellularLocation>
        <location evidence="2">Cytoplasm</location>
    </subcellularLocation>
    <subcellularLocation>
        <location evidence="1">Nucleus</location>
    </subcellularLocation>
</comment>
<proteinExistence type="inferred from homology"/>
<dbReference type="GO" id="GO:0006397">
    <property type="term" value="P:mRNA processing"/>
    <property type="evidence" value="ECO:0007669"/>
    <property type="project" value="UniProtKB-KW"/>
</dbReference>
<dbReference type="GO" id="GO:0005681">
    <property type="term" value="C:spliceosomal complex"/>
    <property type="evidence" value="ECO:0007669"/>
    <property type="project" value="UniProtKB-KW"/>
</dbReference>
<evidence type="ECO:0000256" key="8">
    <source>
        <dbReference type="ARBA" id="ARBA00023242"/>
    </source>
</evidence>
<comment type="similarity">
    <text evidence="3">Belongs to the TSSC4 family.</text>
</comment>
<dbReference type="PANTHER" id="PTHR13445">
    <property type="entry name" value="TUMOR SUPPRESSING SUBTRANSFERABLE CANDIDATE 4 TSSC4"/>
    <property type="match status" value="1"/>
</dbReference>
<evidence type="ECO:0000256" key="5">
    <source>
        <dbReference type="ARBA" id="ARBA00022664"/>
    </source>
</evidence>
<keyword evidence="7" id="KW-0508">mRNA splicing</keyword>
<evidence type="ECO:0000256" key="1">
    <source>
        <dbReference type="ARBA" id="ARBA00004123"/>
    </source>
</evidence>
<feature type="region of interest" description="Disordered" evidence="11">
    <location>
        <begin position="91"/>
        <end position="123"/>
    </location>
</feature>
<evidence type="ECO:0000256" key="3">
    <source>
        <dbReference type="ARBA" id="ARBA00010362"/>
    </source>
</evidence>
<keyword evidence="5" id="KW-0507">mRNA processing</keyword>
<evidence type="ECO:0000256" key="7">
    <source>
        <dbReference type="ARBA" id="ARBA00023187"/>
    </source>
</evidence>
<feature type="region of interest" description="Disordered" evidence="11">
    <location>
        <begin position="182"/>
        <end position="275"/>
    </location>
</feature>
<keyword evidence="4" id="KW-0963">Cytoplasm</keyword>
<dbReference type="Pfam" id="PF15264">
    <property type="entry name" value="TSSC4"/>
    <property type="match status" value="1"/>
</dbReference>